<keyword evidence="2 9" id="KW-0820">tRNA-binding</keyword>
<dbReference type="SUPFAM" id="SSF55729">
    <property type="entry name" value="Acyl-CoA N-acyltransferases (Nat)"/>
    <property type="match status" value="1"/>
</dbReference>
<accession>A0ABT4YVP3</accession>
<dbReference type="Gene3D" id="3.40.50.11040">
    <property type="match status" value="1"/>
</dbReference>
<gene>
    <name evidence="9" type="primary">tmcA</name>
    <name evidence="11" type="ORF">PGX00_19115</name>
</gene>
<comment type="similarity">
    <text evidence="9">Belongs to the TmcA family.</text>
</comment>
<feature type="binding site" evidence="9">
    <location>
        <position position="508"/>
    </location>
    <ligand>
        <name>acetyl-CoA</name>
        <dbReference type="ChEBI" id="CHEBI:57288"/>
    </ligand>
</feature>
<dbReference type="HAMAP" id="MF_01886">
    <property type="entry name" value="tRNA_acetyltr_TmcA"/>
    <property type="match status" value="1"/>
</dbReference>
<dbReference type="PROSITE" id="PS51192">
    <property type="entry name" value="HELICASE_ATP_BIND_1"/>
    <property type="match status" value="1"/>
</dbReference>
<dbReference type="Pfam" id="PF05127">
    <property type="entry name" value="NAT10_TcmA_helicase"/>
    <property type="match status" value="1"/>
</dbReference>
<evidence type="ECO:0000256" key="7">
    <source>
        <dbReference type="ARBA" id="ARBA00022884"/>
    </source>
</evidence>
<evidence type="ECO:0000256" key="6">
    <source>
        <dbReference type="ARBA" id="ARBA00022840"/>
    </source>
</evidence>
<keyword evidence="4 9" id="KW-0819">tRNA processing</keyword>
<dbReference type="RefSeq" id="WP_272139550.1">
    <property type="nucleotide sequence ID" value="NZ_JAQLOI010000003.1"/>
</dbReference>
<dbReference type="InterPro" id="IPR014001">
    <property type="entry name" value="Helicase_ATP-bd"/>
</dbReference>
<name>A0ABT4YVP3_9VIBR</name>
<dbReference type="InterPro" id="IPR000182">
    <property type="entry name" value="GNAT_dom"/>
</dbReference>
<proteinExistence type="inferred from homology"/>
<comment type="caution">
    <text evidence="11">The sequence shown here is derived from an EMBL/GenBank/DDBJ whole genome shotgun (WGS) entry which is preliminary data.</text>
</comment>
<dbReference type="InterPro" id="IPR007807">
    <property type="entry name" value="TcmA/NAT10_helicase"/>
</dbReference>
<sequence>MNSPLSYLQSLISVAKNNGHRYLVRLNGEEEWQDKLLESVVTSYEPELCFKLGGRALVGSELLNFKRGSQLLGRNVECLIYDDKDGFDANSFTAASGALAGGGILFLLLSNKNSAFYRWLDLALTETITLKQYTPTPSLPRFVNFYEPSARFDEQEGAIHLIKKVFSGRRKRPLILTADRGRGKSSALGIAAAQLINSSQAKIVVTAPSRKAVDPVFTHAKQHLHSISYEGKNALLFNESFIQFVSPDELIRTDVECDVVLVDEASAIPVSMLQKLISKYHRMVFSSTIHGYEGCGRGFTVKFFKWLDENRPGWKKYHLQQPIRWKTGDPLESWVFNTFLLDSEMPFISHGYLTDETQFTCVKKERLLQSPALFKQIFALLVSAHYQTSPNDIMQILDDDTVHLFIYEVSSQVVGCIVAKIEGELAPELIDDVLLGKRRPKGHLCPVVLVGKMGFSKAAEARSLRVMRIAVAQDCQNLGIGSKMLSFLKSQNEVQFDFVSTSYGVTEELYRFWVANEFYPVRLGSSLDQASGTYSILMLSSIVKNDWEEQVRNRFPQDFVALLPEGFKDLPALLVLNLLKSSRPMALPVLKAQVQLVRSYIQGGSGYENIAYTVCQLLIENIAHKDIHPILVTKILQKKSWTDIVEIYSMSGRKQAECLFRKSIEILV</sequence>
<reference evidence="11 12" key="1">
    <citation type="submission" date="2023-01" db="EMBL/GenBank/DDBJ databases">
        <title>Vibrio sp. KJ40-1 sp.nov, isolated from marine algae.</title>
        <authorList>
            <person name="Butt M."/>
            <person name="Kim J.M.J."/>
            <person name="Jeon C.O.C."/>
        </authorList>
    </citation>
    <scope>NUCLEOTIDE SEQUENCE [LARGE SCALE GENOMIC DNA]</scope>
    <source>
        <strain evidence="11 12">KJ40-1</strain>
    </source>
</reference>
<dbReference type="EC" id="2.3.1.193" evidence="9"/>
<evidence type="ECO:0000256" key="1">
    <source>
        <dbReference type="ARBA" id="ARBA00022490"/>
    </source>
</evidence>
<keyword evidence="8 9" id="KW-0012">Acyltransferase</keyword>
<evidence type="ECO:0000313" key="12">
    <source>
        <dbReference type="Proteomes" id="UP001210678"/>
    </source>
</evidence>
<dbReference type="InterPro" id="IPR024914">
    <property type="entry name" value="tRNA_acetyltr_TmcA"/>
</dbReference>
<dbReference type="GO" id="GO:0016746">
    <property type="term" value="F:acyltransferase activity"/>
    <property type="evidence" value="ECO:0007669"/>
    <property type="project" value="UniProtKB-KW"/>
</dbReference>
<evidence type="ECO:0000256" key="8">
    <source>
        <dbReference type="ARBA" id="ARBA00023315"/>
    </source>
</evidence>
<evidence type="ECO:0000256" key="9">
    <source>
        <dbReference type="HAMAP-Rule" id="MF_01886"/>
    </source>
</evidence>
<dbReference type="PANTHER" id="PTHR10925">
    <property type="entry name" value="N-ACETYLTRANSFERASE 10"/>
    <property type="match status" value="1"/>
</dbReference>
<feature type="binding site" evidence="9">
    <location>
        <position position="324"/>
    </location>
    <ligand>
        <name>ATP</name>
        <dbReference type="ChEBI" id="CHEBI:30616"/>
    </ligand>
</feature>
<evidence type="ECO:0000256" key="4">
    <source>
        <dbReference type="ARBA" id="ARBA00022694"/>
    </source>
</evidence>
<dbReference type="Proteomes" id="UP001210678">
    <property type="component" value="Unassembled WGS sequence"/>
</dbReference>
<evidence type="ECO:0000256" key="3">
    <source>
        <dbReference type="ARBA" id="ARBA00022679"/>
    </source>
</evidence>
<dbReference type="SUPFAM" id="SSF52540">
    <property type="entry name" value="P-loop containing nucleoside triphosphate hydrolases"/>
    <property type="match status" value="1"/>
</dbReference>
<comment type="subcellular location">
    <subcellularLocation>
        <location evidence="9">Cytoplasm</location>
    </subcellularLocation>
</comment>
<dbReference type="Pfam" id="PF13718">
    <property type="entry name" value="GNAT_acetyltr_2"/>
    <property type="match status" value="1"/>
</dbReference>
<evidence type="ECO:0000256" key="2">
    <source>
        <dbReference type="ARBA" id="ARBA00022555"/>
    </source>
</evidence>
<keyword evidence="3 9" id="KW-0808">Transferase</keyword>
<feature type="binding site" evidence="9">
    <location>
        <position position="155"/>
    </location>
    <ligand>
        <name>ATP</name>
        <dbReference type="ChEBI" id="CHEBI:30616"/>
    </ligand>
</feature>
<dbReference type="Gene3D" id="3.40.630.30">
    <property type="match status" value="1"/>
</dbReference>
<dbReference type="PANTHER" id="PTHR10925:SF5">
    <property type="entry name" value="RNA CYTIDINE ACETYLTRANSFERASE"/>
    <property type="match status" value="1"/>
</dbReference>
<comment type="caution">
    <text evidence="9">Lacks conserved residue(s) required for the propagation of feature annotation.</text>
</comment>
<organism evidence="11 12">
    <name type="scientific">Vibrio algarum</name>
    <dbReference type="NCBI Taxonomy" id="3020714"/>
    <lineage>
        <taxon>Bacteria</taxon>
        <taxon>Pseudomonadati</taxon>
        <taxon>Pseudomonadota</taxon>
        <taxon>Gammaproteobacteria</taxon>
        <taxon>Vibrionales</taxon>
        <taxon>Vibrionaceae</taxon>
        <taxon>Vibrio</taxon>
    </lineage>
</organism>
<comment type="function">
    <text evidence="9">Catalyzes the formation of N(4)-acetylcytidine (ac(4)C) at the wobble position of tRNA(Met), by using acetyl-CoA as an acetyl donor and ATP (or GTP).</text>
</comment>
<feature type="domain" description="Helicase ATP-binding" evidence="10">
    <location>
        <begin position="165"/>
        <end position="307"/>
    </location>
</feature>
<dbReference type="Gene3D" id="3.40.50.300">
    <property type="entry name" value="P-loop containing nucleotide triphosphate hydrolases"/>
    <property type="match status" value="1"/>
</dbReference>
<dbReference type="InterPro" id="IPR016181">
    <property type="entry name" value="Acyl_CoA_acyltransferase"/>
</dbReference>
<keyword evidence="5 9" id="KW-0547">Nucleotide-binding</keyword>
<dbReference type="InterPro" id="IPR027417">
    <property type="entry name" value="P-loop_NTPase"/>
</dbReference>
<evidence type="ECO:0000313" key="11">
    <source>
        <dbReference type="EMBL" id="MDB1125652.1"/>
    </source>
</evidence>
<dbReference type="Pfam" id="PF08351">
    <property type="entry name" value="TmcA_N"/>
    <property type="match status" value="1"/>
</dbReference>
<evidence type="ECO:0000256" key="5">
    <source>
        <dbReference type="ARBA" id="ARBA00022741"/>
    </source>
</evidence>
<dbReference type="EMBL" id="JAQLOI010000003">
    <property type="protein sequence ID" value="MDB1125652.1"/>
    <property type="molecule type" value="Genomic_DNA"/>
</dbReference>
<keyword evidence="12" id="KW-1185">Reference proteome</keyword>
<dbReference type="InterPro" id="IPR032672">
    <property type="entry name" value="TmcA/NAT10/Kre33"/>
</dbReference>
<protein>
    <recommendedName>
        <fullName evidence="9">tRNA(Met) cytidine acetyltransferase TmcA</fullName>
        <ecNumber evidence="9">2.3.1.193</ecNumber>
    </recommendedName>
</protein>
<comment type="catalytic activity">
    <reaction evidence="9">
        <text>cytidine(34) in elongator tRNA(Met) + acetyl-CoA + ATP + H2O = N(4)-acetylcytidine(34) in elongator tRNA(Met) + ADP + phosphate + CoA + H(+)</text>
        <dbReference type="Rhea" id="RHEA:43788"/>
        <dbReference type="Rhea" id="RHEA-COMP:10693"/>
        <dbReference type="Rhea" id="RHEA-COMP:10694"/>
        <dbReference type="ChEBI" id="CHEBI:15377"/>
        <dbReference type="ChEBI" id="CHEBI:15378"/>
        <dbReference type="ChEBI" id="CHEBI:30616"/>
        <dbReference type="ChEBI" id="CHEBI:43474"/>
        <dbReference type="ChEBI" id="CHEBI:57287"/>
        <dbReference type="ChEBI" id="CHEBI:57288"/>
        <dbReference type="ChEBI" id="CHEBI:74900"/>
        <dbReference type="ChEBI" id="CHEBI:82748"/>
        <dbReference type="ChEBI" id="CHEBI:456216"/>
        <dbReference type="EC" id="2.3.1.193"/>
    </reaction>
</comment>
<keyword evidence="6 9" id="KW-0067">ATP-binding</keyword>
<keyword evidence="7 9" id="KW-0694">RNA-binding</keyword>
<evidence type="ECO:0000259" key="10">
    <source>
        <dbReference type="PROSITE" id="PS51192"/>
    </source>
</evidence>
<dbReference type="InterPro" id="IPR013562">
    <property type="entry name" value="TmcA/NAT10_N"/>
</dbReference>
<feature type="binding site" evidence="9">
    <location>
        <begin position="469"/>
        <end position="471"/>
    </location>
    <ligand>
        <name>acetyl-CoA</name>
        <dbReference type="ChEBI" id="CHEBI:57288"/>
    </ligand>
</feature>
<keyword evidence="1 9" id="KW-0963">Cytoplasm</keyword>